<organism evidence="7 8">
    <name type="scientific">Clonostachys rhizophaga</name>
    <dbReference type="NCBI Taxonomy" id="160324"/>
    <lineage>
        <taxon>Eukaryota</taxon>
        <taxon>Fungi</taxon>
        <taxon>Dikarya</taxon>
        <taxon>Ascomycota</taxon>
        <taxon>Pezizomycotina</taxon>
        <taxon>Sordariomycetes</taxon>
        <taxon>Hypocreomycetidae</taxon>
        <taxon>Hypocreales</taxon>
        <taxon>Bionectriaceae</taxon>
        <taxon>Clonostachys</taxon>
    </lineage>
</organism>
<keyword evidence="8" id="KW-1185">Reference proteome</keyword>
<evidence type="ECO:0000256" key="4">
    <source>
        <dbReference type="ARBA" id="ARBA00023163"/>
    </source>
</evidence>
<comment type="caution">
    <text evidence="7">The sequence shown here is derived from an EMBL/GenBank/DDBJ whole genome shotgun (WGS) entry which is preliminary data.</text>
</comment>
<dbReference type="InterPro" id="IPR013700">
    <property type="entry name" value="AflR"/>
</dbReference>
<sequence length="338" mass="36662">MSLEPDIYPLETTKPIAPATALMPSEWGSLLSLPHQPALISTNPPDPTLFDNEQHRAVNTSVLSPSWPVDPSLGAIMGVSPTLDWNKADLSLPEPSPSGETYSLSDLCQVESSATASSGAKAASSESGSRKNTHDCEAQAVSILRLLQNNEMSEGATSCATTRYSDLNLSPSFDGVLATNKLALNSWKRLMECTCAECPHLILLYVAILSKMLFWYYIISEKSLSPAGSGRQSAGDSINVDTPSGGPPKIGEFDVLPTKVQLGLLDIDPEDQAIMRRAVLLRELRVMEQAIAEFSHQINPAESVGPHYIAQRAKKWSLTSISFIKEELDTVIQRVEQP</sequence>
<keyword evidence="3" id="KW-0238">DNA-binding</keyword>
<evidence type="ECO:0000313" key="7">
    <source>
        <dbReference type="EMBL" id="CAH0024912.1"/>
    </source>
</evidence>
<accession>A0A9N9YNL0</accession>
<evidence type="ECO:0000256" key="1">
    <source>
        <dbReference type="ARBA" id="ARBA00022723"/>
    </source>
</evidence>
<feature type="domain" description="Aflatoxin regulatory protein" evidence="6">
    <location>
        <begin position="133"/>
        <end position="229"/>
    </location>
</feature>
<evidence type="ECO:0000256" key="2">
    <source>
        <dbReference type="ARBA" id="ARBA00023015"/>
    </source>
</evidence>
<evidence type="ECO:0000259" key="6">
    <source>
        <dbReference type="Pfam" id="PF08493"/>
    </source>
</evidence>
<evidence type="ECO:0000313" key="8">
    <source>
        <dbReference type="Proteomes" id="UP000696573"/>
    </source>
</evidence>
<keyword evidence="1" id="KW-0479">Metal-binding</keyword>
<dbReference type="OrthoDB" id="2328572at2759"/>
<dbReference type="GO" id="GO:0046872">
    <property type="term" value="F:metal ion binding"/>
    <property type="evidence" value="ECO:0007669"/>
    <property type="project" value="UniProtKB-KW"/>
</dbReference>
<protein>
    <recommendedName>
        <fullName evidence="6">Aflatoxin regulatory protein domain-containing protein</fullName>
    </recommendedName>
</protein>
<dbReference type="GO" id="GO:0003677">
    <property type="term" value="F:DNA binding"/>
    <property type="evidence" value="ECO:0007669"/>
    <property type="project" value="UniProtKB-KW"/>
</dbReference>
<keyword evidence="2" id="KW-0805">Transcription regulation</keyword>
<evidence type="ECO:0000256" key="3">
    <source>
        <dbReference type="ARBA" id="ARBA00023125"/>
    </source>
</evidence>
<dbReference type="GO" id="GO:0006355">
    <property type="term" value="P:regulation of DNA-templated transcription"/>
    <property type="evidence" value="ECO:0007669"/>
    <property type="project" value="InterPro"/>
</dbReference>
<evidence type="ECO:0000256" key="5">
    <source>
        <dbReference type="ARBA" id="ARBA00023242"/>
    </source>
</evidence>
<dbReference type="GO" id="GO:0045122">
    <property type="term" value="P:aflatoxin biosynthetic process"/>
    <property type="evidence" value="ECO:0007669"/>
    <property type="project" value="InterPro"/>
</dbReference>
<name>A0A9N9YNL0_9HYPO</name>
<dbReference type="AlphaFoldDB" id="A0A9N9YNL0"/>
<proteinExistence type="predicted"/>
<keyword evidence="4" id="KW-0804">Transcription</keyword>
<dbReference type="GO" id="GO:0005634">
    <property type="term" value="C:nucleus"/>
    <property type="evidence" value="ECO:0007669"/>
    <property type="project" value="InterPro"/>
</dbReference>
<reference evidence="7" key="1">
    <citation type="submission" date="2021-10" db="EMBL/GenBank/DDBJ databases">
        <authorList>
            <person name="Piombo E."/>
        </authorList>
    </citation>
    <scope>NUCLEOTIDE SEQUENCE</scope>
</reference>
<dbReference type="EMBL" id="CABFNQ020000702">
    <property type="protein sequence ID" value="CAH0024912.1"/>
    <property type="molecule type" value="Genomic_DNA"/>
</dbReference>
<dbReference type="Pfam" id="PF08493">
    <property type="entry name" value="AflR"/>
    <property type="match status" value="1"/>
</dbReference>
<dbReference type="Proteomes" id="UP000696573">
    <property type="component" value="Unassembled WGS sequence"/>
</dbReference>
<keyword evidence="5" id="KW-0539">Nucleus</keyword>
<gene>
    <name evidence="7" type="ORF">CRHIZ90672A_00005056</name>
</gene>